<sequence length="67" mass="7169">MTSPDLSSAGWRTSRHSQQDGACVEIAPVNGAVAMRDSKDPHGPVLLVPRSAWQAFSRSIKQGEHGV</sequence>
<name>A0A5C4JJL2_9ACTN</name>
<protein>
    <submittedName>
        <fullName evidence="3">DUF397 domain-containing protein</fullName>
    </submittedName>
</protein>
<keyword evidence="4" id="KW-1185">Reference proteome</keyword>
<dbReference type="EMBL" id="VCKW01000021">
    <property type="protein sequence ID" value="TMR05518.1"/>
    <property type="molecule type" value="Genomic_DNA"/>
</dbReference>
<comment type="caution">
    <text evidence="3">The sequence shown here is derived from an EMBL/GenBank/DDBJ whole genome shotgun (WGS) entry which is preliminary data.</text>
</comment>
<dbReference type="InterPro" id="IPR007278">
    <property type="entry name" value="DUF397"/>
</dbReference>
<dbReference type="Proteomes" id="UP000309174">
    <property type="component" value="Unassembled WGS sequence"/>
</dbReference>
<evidence type="ECO:0000256" key="1">
    <source>
        <dbReference type="SAM" id="MobiDB-lite"/>
    </source>
</evidence>
<feature type="region of interest" description="Disordered" evidence="1">
    <location>
        <begin position="1"/>
        <end position="20"/>
    </location>
</feature>
<reference evidence="3 4" key="1">
    <citation type="submission" date="2019-05" db="EMBL/GenBank/DDBJ databases">
        <title>Draft genome sequence of Actinomadura sp. 14C53.</title>
        <authorList>
            <person name="Saricaoglu S."/>
            <person name="Isik K."/>
        </authorList>
    </citation>
    <scope>NUCLEOTIDE SEQUENCE [LARGE SCALE GENOMIC DNA]</scope>
    <source>
        <strain evidence="3 4">14C53</strain>
    </source>
</reference>
<organism evidence="3 4">
    <name type="scientific">Actinomadura soli</name>
    <dbReference type="NCBI Taxonomy" id="2508997"/>
    <lineage>
        <taxon>Bacteria</taxon>
        <taxon>Bacillati</taxon>
        <taxon>Actinomycetota</taxon>
        <taxon>Actinomycetes</taxon>
        <taxon>Streptosporangiales</taxon>
        <taxon>Thermomonosporaceae</taxon>
        <taxon>Actinomadura</taxon>
    </lineage>
</organism>
<accession>A0A5C4JJL2</accession>
<proteinExistence type="predicted"/>
<evidence type="ECO:0000313" key="3">
    <source>
        <dbReference type="EMBL" id="TMR05518.1"/>
    </source>
</evidence>
<feature type="domain" description="DUF397" evidence="2">
    <location>
        <begin position="9"/>
        <end position="61"/>
    </location>
</feature>
<evidence type="ECO:0000259" key="2">
    <source>
        <dbReference type="Pfam" id="PF04149"/>
    </source>
</evidence>
<evidence type="ECO:0000313" key="4">
    <source>
        <dbReference type="Proteomes" id="UP000309174"/>
    </source>
</evidence>
<dbReference type="AlphaFoldDB" id="A0A5C4JJL2"/>
<dbReference type="Pfam" id="PF04149">
    <property type="entry name" value="DUF397"/>
    <property type="match status" value="1"/>
</dbReference>
<dbReference type="RefSeq" id="WP_138644087.1">
    <property type="nucleotide sequence ID" value="NZ_VCKW01000021.1"/>
</dbReference>
<gene>
    <name evidence="3" type="ORF">ETD83_06230</name>
</gene>
<dbReference type="OrthoDB" id="4301277at2"/>